<dbReference type="EMBL" id="KE343442">
    <property type="protein sequence ID" value="EXB29534.1"/>
    <property type="molecule type" value="Genomic_DNA"/>
</dbReference>
<organism evidence="2 3">
    <name type="scientific">Morus notabilis</name>
    <dbReference type="NCBI Taxonomy" id="981085"/>
    <lineage>
        <taxon>Eukaryota</taxon>
        <taxon>Viridiplantae</taxon>
        <taxon>Streptophyta</taxon>
        <taxon>Embryophyta</taxon>
        <taxon>Tracheophyta</taxon>
        <taxon>Spermatophyta</taxon>
        <taxon>Magnoliopsida</taxon>
        <taxon>eudicotyledons</taxon>
        <taxon>Gunneridae</taxon>
        <taxon>Pentapetalae</taxon>
        <taxon>rosids</taxon>
        <taxon>fabids</taxon>
        <taxon>Rosales</taxon>
        <taxon>Moraceae</taxon>
        <taxon>Moreae</taxon>
        <taxon>Morus</taxon>
    </lineage>
</organism>
<dbReference type="AlphaFoldDB" id="W9QDZ2"/>
<keyword evidence="3" id="KW-1185">Reference proteome</keyword>
<feature type="region of interest" description="Disordered" evidence="1">
    <location>
        <begin position="1"/>
        <end position="99"/>
    </location>
</feature>
<feature type="compositionally biased region" description="Polar residues" evidence="1">
    <location>
        <begin position="45"/>
        <end position="65"/>
    </location>
</feature>
<evidence type="ECO:0000313" key="3">
    <source>
        <dbReference type="Proteomes" id="UP000030645"/>
    </source>
</evidence>
<protein>
    <submittedName>
        <fullName evidence="2">Uncharacterized protein</fullName>
    </submittedName>
</protein>
<evidence type="ECO:0000313" key="2">
    <source>
        <dbReference type="EMBL" id="EXB29534.1"/>
    </source>
</evidence>
<accession>W9QDZ2</accession>
<proteinExistence type="predicted"/>
<evidence type="ECO:0000256" key="1">
    <source>
        <dbReference type="SAM" id="MobiDB-lite"/>
    </source>
</evidence>
<dbReference type="Proteomes" id="UP000030645">
    <property type="component" value="Unassembled WGS sequence"/>
</dbReference>
<gene>
    <name evidence="2" type="ORF">L484_010592</name>
</gene>
<reference evidence="3" key="1">
    <citation type="submission" date="2013-01" db="EMBL/GenBank/DDBJ databases">
        <title>Draft Genome Sequence of a Mulberry Tree, Morus notabilis C.K. Schneid.</title>
        <authorList>
            <person name="He N."/>
            <person name="Zhao S."/>
        </authorList>
    </citation>
    <scope>NUCLEOTIDE SEQUENCE</scope>
</reference>
<feature type="compositionally biased region" description="Polar residues" evidence="1">
    <location>
        <begin position="80"/>
        <end position="99"/>
    </location>
</feature>
<sequence>MGRVFPVLVRPPKGGKKFINTSRKGPGTANGPKTKNRGKPIRESVVQSTELNESLTPEATESKQLGGTDEVGLKTPIFSERTSTGFTERSLLQTQSAGN</sequence>
<name>W9QDZ2_9ROSA</name>